<gene>
    <name evidence="2" type="primary">LOC136086312</name>
</gene>
<proteinExistence type="predicted"/>
<name>A0ABM4CS06_HYDVU</name>
<dbReference type="GeneID" id="136086312"/>
<keyword evidence="1" id="KW-1185">Reference proteome</keyword>
<dbReference type="Proteomes" id="UP001652625">
    <property type="component" value="Chromosome 10"/>
</dbReference>
<evidence type="ECO:0000313" key="1">
    <source>
        <dbReference type="Proteomes" id="UP001652625"/>
    </source>
</evidence>
<reference evidence="2" key="1">
    <citation type="submission" date="2025-08" db="UniProtKB">
        <authorList>
            <consortium name="RefSeq"/>
        </authorList>
    </citation>
    <scope>IDENTIFICATION</scope>
</reference>
<evidence type="ECO:0000313" key="2">
    <source>
        <dbReference type="RefSeq" id="XP_065664677.1"/>
    </source>
</evidence>
<protein>
    <submittedName>
        <fullName evidence="2">Uncharacterized protein LOC136086312</fullName>
    </submittedName>
</protein>
<dbReference type="RefSeq" id="XP_065664677.1">
    <property type="nucleotide sequence ID" value="XM_065808605.1"/>
</dbReference>
<sequence>MADHNKWSFSPCTSDPVESAIKKDSLTDCINNSILDGTFPSSLKMADVLPCLKKNKPTDKANYRPIKPKFDKLLCGFRRGYSTQHTLIFLLNKWHECINNGGIVGTLLMDLSKAYDFIPHDLLIAKLEAYGFSKKSLKFLISYIGGRKQKILNCATLQMIIRCMPVITA</sequence>
<organism evidence="1 2">
    <name type="scientific">Hydra vulgaris</name>
    <name type="common">Hydra</name>
    <name type="synonym">Hydra attenuata</name>
    <dbReference type="NCBI Taxonomy" id="6087"/>
    <lineage>
        <taxon>Eukaryota</taxon>
        <taxon>Metazoa</taxon>
        <taxon>Cnidaria</taxon>
        <taxon>Hydrozoa</taxon>
        <taxon>Hydroidolina</taxon>
        <taxon>Anthoathecata</taxon>
        <taxon>Aplanulata</taxon>
        <taxon>Hydridae</taxon>
        <taxon>Hydra</taxon>
    </lineage>
</organism>
<accession>A0ABM4CS06</accession>
<dbReference type="PANTHER" id="PTHR33332">
    <property type="entry name" value="REVERSE TRANSCRIPTASE DOMAIN-CONTAINING PROTEIN"/>
    <property type="match status" value="1"/>
</dbReference>